<evidence type="ECO:0000256" key="1">
    <source>
        <dbReference type="ARBA" id="ARBA00022741"/>
    </source>
</evidence>
<dbReference type="PRINTS" id="PR01657">
    <property type="entry name" value="MCMFAMILY"/>
</dbReference>
<dbReference type="Gene3D" id="3.40.50.300">
    <property type="entry name" value="P-loop containing nucleotide triphosphate hydrolases"/>
    <property type="match status" value="1"/>
</dbReference>
<dbReference type="Gene3D" id="1.10.8.60">
    <property type="match status" value="1"/>
</dbReference>
<dbReference type="SUPFAM" id="SSF52540">
    <property type="entry name" value="P-loop containing nucleoside triphosphate hydrolases"/>
    <property type="match status" value="1"/>
</dbReference>
<dbReference type="InterPro" id="IPR058031">
    <property type="entry name" value="AAA_lid_NorR"/>
</dbReference>
<dbReference type="Proteomes" id="UP001272242">
    <property type="component" value="Unassembled WGS sequence"/>
</dbReference>
<name>A0ABU5F398_9BACT</name>
<gene>
    <name evidence="7" type="ORF">R5W23_003499</name>
</gene>
<dbReference type="PROSITE" id="PS00675">
    <property type="entry name" value="SIGMA54_INTERACT_1"/>
    <property type="match status" value="1"/>
</dbReference>
<dbReference type="SMART" id="SM00382">
    <property type="entry name" value="AAA"/>
    <property type="match status" value="1"/>
</dbReference>
<dbReference type="InterPro" id="IPR003593">
    <property type="entry name" value="AAA+_ATPase"/>
</dbReference>
<keyword evidence="3" id="KW-0805">Transcription regulation</keyword>
<dbReference type="PROSITE" id="PS00688">
    <property type="entry name" value="SIGMA54_INTERACT_3"/>
    <property type="match status" value="1"/>
</dbReference>
<organism evidence="7 8">
    <name type="scientific">Gemmata algarum</name>
    <dbReference type="NCBI Taxonomy" id="2975278"/>
    <lineage>
        <taxon>Bacteria</taxon>
        <taxon>Pseudomonadati</taxon>
        <taxon>Planctomycetota</taxon>
        <taxon>Planctomycetia</taxon>
        <taxon>Gemmatales</taxon>
        <taxon>Gemmataceae</taxon>
        <taxon>Gemmata</taxon>
    </lineage>
</organism>
<evidence type="ECO:0000256" key="5">
    <source>
        <dbReference type="ARBA" id="ARBA00023163"/>
    </source>
</evidence>
<dbReference type="Pfam" id="PF25601">
    <property type="entry name" value="AAA_lid_14"/>
    <property type="match status" value="1"/>
</dbReference>
<dbReference type="InterPro" id="IPR025943">
    <property type="entry name" value="Sigma_54_int_dom_ATP-bd_2"/>
</dbReference>
<accession>A0ABU5F398</accession>
<dbReference type="InterPro" id="IPR025662">
    <property type="entry name" value="Sigma_54_int_dom_ATP-bd_1"/>
</dbReference>
<dbReference type="PROSITE" id="PS00676">
    <property type="entry name" value="SIGMA54_INTERACT_2"/>
    <property type="match status" value="1"/>
</dbReference>
<protein>
    <submittedName>
        <fullName evidence="7">Sigma-54 dependent transcriptional regulator</fullName>
    </submittedName>
</protein>
<dbReference type="EMBL" id="JAXBLV010000206">
    <property type="protein sequence ID" value="MDY3562053.1"/>
    <property type="molecule type" value="Genomic_DNA"/>
</dbReference>
<dbReference type="RefSeq" id="WP_320688395.1">
    <property type="nucleotide sequence ID" value="NZ_JAXBLV010000206.1"/>
</dbReference>
<evidence type="ECO:0000256" key="2">
    <source>
        <dbReference type="ARBA" id="ARBA00022840"/>
    </source>
</evidence>
<keyword evidence="8" id="KW-1185">Reference proteome</keyword>
<dbReference type="Gene3D" id="1.10.10.60">
    <property type="entry name" value="Homeodomain-like"/>
    <property type="match status" value="1"/>
</dbReference>
<dbReference type="PROSITE" id="PS50045">
    <property type="entry name" value="SIGMA54_INTERACT_4"/>
    <property type="match status" value="1"/>
</dbReference>
<keyword evidence="1" id="KW-0547">Nucleotide-binding</keyword>
<reference evidence="8" key="1">
    <citation type="journal article" date="2023" name="Mar. Drugs">
        <title>Gemmata algarum, a Novel Planctomycete Isolated from an Algal Mat, Displays Antimicrobial Activity.</title>
        <authorList>
            <person name="Kumar G."/>
            <person name="Kallscheuer N."/>
            <person name="Kashif M."/>
            <person name="Ahamad S."/>
            <person name="Jagadeeshwari U."/>
            <person name="Pannikurungottu S."/>
            <person name="Haufschild T."/>
            <person name="Kabuu M."/>
            <person name="Sasikala C."/>
            <person name="Jogler C."/>
            <person name="Ramana C."/>
        </authorList>
    </citation>
    <scope>NUCLEOTIDE SEQUENCE [LARGE SCALE GENOMIC DNA]</scope>
    <source>
        <strain evidence="8">JC673</strain>
    </source>
</reference>
<evidence type="ECO:0000313" key="7">
    <source>
        <dbReference type="EMBL" id="MDY3562053.1"/>
    </source>
</evidence>
<dbReference type="PANTHER" id="PTHR32071">
    <property type="entry name" value="TRANSCRIPTIONAL REGULATORY PROTEIN"/>
    <property type="match status" value="1"/>
</dbReference>
<dbReference type="InterPro" id="IPR001208">
    <property type="entry name" value="MCM_dom"/>
</dbReference>
<dbReference type="InterPro" id="IPR027417">
    <property type="entry name" value="P-loop_NTPase"/>
</dbReference>
<keyword evidence="4" id="KW-0238">DNA-binding</keyword>
<evidence type="ECO:0000313" key="8">
    <source>
        <dbReference type="Proteomes" id="UP001272242"/>
    </source>
</evidence>
<dbReference type="Pfam" id="PF00158">
    <property type="entry name" value="Sigma54_activat"/>
    <property type="match status" value="1"/>
</dbReference>
<comment type="caution">
    <text evidence="7">The sequence shown here is derived from an EMBL/GenBank/DDBJ whole genome shotgun (WGS) entry which is preliminary data.</text>
</comment>
<keyword evidence="5" id="KW-0804">Transcription</keyword>
<proteinExistence type="predicted"/>
<dbReference type="CDD" id="cd00009">
    <property type="entry name" value="AAA"/>
    <property type="match status" value="1"/>
</dbReference>
<evidence type="ECO:0000256" key="3">
    <source>
        <dbReference type="ARBA" id="ARBA00023015"/>
    </source>
</evidence>
<evidence type="ECO:0000256" key="4">
    <source>
        <dbReference type="ARBA" id="ARBA00023125"/>
    </source>
</evidence>
<dbReference type="InterPro" id="IPR002078">
    <property type="entry name" value="Sigma_54_int"/>
</dbReference>
<sequence length="532" mass="58203">MPTRRILVSWIGYADFRALAATLPPDQATEVLRGLNPPTPLTGQAGPLKTLIDRERFDEVHLLTSHTGPRNRLYTEWVGGSPVLHRLTVKNPTDYVEVFRLMDDALAGIVGLPRSPDEELCLHLSPGTPTMTAVWVLLGKSKYQPATFYQTHDGKAWVTTVPFDLMVDYVPTVLRDADARLQALAADGPQDVAGFEAVAGDGPAVRLAVGRARRAARRDVSVLLLGESGTGKELFARAIHAASPRRERPFVAINCAAVSRELLESELFGHKKGAFTGADRDRDGAFTVADGGTLFLDEVGECDPAMQAKLLRILQPPADGSPCLRAFSRVGDTRPLSSDVRVVAATNRDLLGGVAAHQFREDLYYRLAVLTVKLPPLRERRGDIPAIAGRLLERLNREFARQEPGYRPKRLSASALRFATAHPWPGNVRQLQNTLTQAAVLTDGEVIEQQDIEDTVAEVPGAGAASPDLLSLPLGNGFSLTRHLEEIQRHYLRRAMAEADGVQRRAAVLLGYKNYQTLAAQLDRLNIESPNQ</sequence>
<feature type="domain" description="Sigma-54 factor interaction" evidence="6">
    <location>
        <begin position="198"/>
        <end position="440"/>
    </location>
</feature>
<evidence type="ECO:0000259" key="6">
    <source>
        <dbReference type="PROSITE" id="PS50045"/>
    </source>
</evidence>
<keyword evidence="2" id="KW-0067">ATP-binding</keyword>
<dbReference type="InterPro" id="IPR025944">
    <property type="entry name" value="Sigma_54_int_dom_CS"/>
</dbReference>